<evidence type="ECO:0000313" key="4">
    <source>
        <dbReference type="Proteomes" id="UP000515734"/>
    </source>
</evidence>
<dbReference type="RefSeq" id="WP_185292794.1">
    <property type="nucleotide sequence ID" value="NZ_AP023287.1"/>
</dbReference>
<feature type="transmembrane region" description="Helical" evidence="2">
    <location>
        <begin position="37"/>
        <end position="54"/>
    </location>
</feature>
<feature type="transmembrane region" description="Helical" evidence="2">
    <location>
        <begin position="109"/>
        <end position="129"/>
    </location>
</feature>
<sequence>MPWGAQAVFGVVWTVCGVAIGLGPPLSETGRGASSPAVGWALVAFGVYQIVAAFRRSADPPTGDGRPPRHASGRAPDRRTAIGMPLAAVGCGLAGAGGIWWGLASGRLTIMWFGVAMLSVVAAAYPALIDLVRSRRRRR</sequence>
<keyword evidence="2" id="KW-0812">Transmembrane</keyword>
<keyword evidence="2" id="KW-1133">Transmembrane helix</keyword>
<protein>
    <submittedName>
        <fullName evidence="3">Uncharacterized protein</fullName>
    </submittedName>
</protein>
<dbReference type="EMBL" id="AP023287">
    <property type="protein sequence ID" value="BCI55031.1"/>
    <property type="molecule type" value="Genomic_DNA"/>
</dbReference>
<evidence type="ECO:0000256" key="1">
    <source>
        <dbReference type="SAM" id="MobiDB-lite"/>
    </source>
</evidence>
<dbReference type="Proteomes" id="UP000515734">
    <property type="component" value="Chromosome"/>
</dbReference>
<dbReference type="AlphaFoldDB" id="A0A6S6PBD1"/>
<accession>A0A6S6PBD1</accession>
<evidence type="ECO:0000313" key="3">
    <source>
        <dbReference type="EMBL" id="BCI55031.1"/>
    </source>
</evidence>
<gene>
    <name evidence="3" type="ORF">NIIDNTM18_43090</name>
</gene>
<evidence type="ECO:0000256" key="2">
    <source>
        <dbReference type="SAM" id="Phobius"/>
    </source>
</evidence>
<feature type="transmembrane region" description="Helical" evidence="2">
    <location>
        <begin position="82"/>
        <end position="103"/>
    </location>
</feature>
<organism evidence="3 4">
    <name type="scientific">Mycolicibacterium litorale</name>
    <dbReference type="NCBI Taxonomy" id="758802"/>
    <lineage>
        <taxon>Bacteria</taxon>
        <taxon>Bacillati</taxon>
        <taxon>Actinomycetota</taxon>
        <taxon>Actinomycetes</taxon>
        <taxon>Mycobacteriales</taxon>
        <taxon>Mycobacteriaceae</taxon>
        <taxon>Mycolicibacterium</taxon>
    </lineage>
</organism>
<feature type="region of interest" description="Disordered" evidence="1">
    <location>
        <begin position="58"/>
        <end position="77"/>
    </location>
</feature>
<reference evidence="3 4" key="1">
    <citation type="submission" date="2020-07" db="EMBL/GenBank/DDBJ databases">
        <title>Complete genome sequence of Mycolicibacterium litorale like strain isolated from cardiac implantable electronic device infection.</title>
        <authorList>
            <person name="Fukano H."/>
            <person name="Miyama H."/>
            <person name="Hoshino Y."/>
        </authorList>
    </citation>
    <scope>NUCLEOTIDE SEQUENCE [LARGE SCALE GENOMIC DNA]</scope>
    <source>
        <strain evidence="3 4">NIIDNTM18</strain>
    </source>
</reference>
<name>A0A6S6PBD1_9MYCO</name>
<proteinExistence type="predicted"/>
<keyword evidence="2" id="KW-0472">Membrane</keyword>